<evidence type="ECO:0000313" key="3">
    <source>
        <dbReference type="Proteomes" id="UP000332933"/>
    </source>
</evidence>
<reference evidence="2 3" key="1">
    <citation type="submission" date="2019-03" db="EMBL/GenBank/DDBJ databases">
        <authorList>
            <person name="Gaulin E."/>
            <person name="Dumas B."/>
        </authorList>
    </citation>
    <scope>NUCLEOTIDE SEQUENCE [LARGE SCALE GENOMIC DNA]</scope>
    <source>
        <strain evidence="2">CBS 568.67</strain>
    </source>
</reference>
<keyword evidence="3" id="KW-1185">Reference proteome</keyword>
<protein>
    <submittedName>
        <fullName evidence="2">Aste57867_725 protein</fullName>
    </submittedName>
</protein>
<name>A0A485K3N3_9STRA</name>
<dbReference type="OrthoDB" id="76226at2759"/>
<evidence type="ECO:0000313" key="1">
    <source>
        <dbReference type="EMBL" id="KAF0719893.1"/>
    </source>
</evidence>
<dbReference type="EMBL" id="VJMH01000042">
    <property type="protein sequence ID" value="KAF0719893.1"/>
    <property type="molecule type" value="Genomic_DNA"/>
</dbReference>
<dbReference type="AlphaFoldDB" id="A0A485K3N3"/>
<organism evidence="2 3">
    <name type="scientific">Aphanomyces stellatus</name>
    <dbReference type="NCBI Taxonomy" id="120398"/>
    <lineage>
        <taxon>Eukaryota</taxon>
        <taxon>Sar</taxon>
        <taxon>Stramenopiles</taxon>
        <taxon>Oomycota</taxon>
        <taxon>Saprolegniomycetes</taxon>
        <taxon>Saprolegniales</taxon>
        <taxon>Verrucalvaceae</taxon>
        <taxon>Aphanomyces</taxon>
    </lineage>
</organism>
<dbReference type="EMBL" id="CAADRA010000042">
    <property type="protein sequence ID" value="VFT77949.1"/>
    <property type="molecule type" value="Genomic_DNA"/>
</dbReference>
<reference evidence="1" key="2">
    <citation type="submission" date="2019-06" db="EMBL/GenBank/DDBJ databases">
        <title>Genomics analysis of Aphanomyces spp. identifies a new class of oomycete effector associated with host adaptation.</title>
        <authorList>
            <person name="Gaulin E."/>
        </authorList>
    </citation>
    <scope>NUCLEOTIDE SEQUENCE</scope>
    <source>
        <strain evidence="1">CBS 578.67</strain>
    </source>
</reference>
<gene>
    <name evidence="2" type="primary">Aste57867_725</name>
    <name evidence="1" type="ORF">As57867_000724</name>
    <name evidence="2" type="ORF">ASTE57867_725</name>
</gene>
<accession>A0A485K3N3</accession>
<dbReference type="Proteomes" id="UP000332933">
    <property type="component" value="Unassembled WGS sequence"/>
</dbReference>
<sequence length="248" mass="27583">MSAQLMKLHPILSNPIATTGLYSRTTTPSSDPIGCSFSATPNPTLLDKLRRNHKNQTTLYVQIDSGTVSMSNQGSTTTVATASNVHVALSGKKEVQIKVNEAPFVPYAFDCQLSAVEFVGTIHLIQHIETLKSNQSGVKDPHHDVVLLTQLQQTLQFATEMWSLALWSQLFPYSTLLESLQEAIESLKHNHVHHAKYLVDALYDHYYPHASINKVADNKNQIIYHRPSQVALLAAKLKAISVHFAKYI</sequence>
<proteinExistence type="predicted"/>
<evidence type="ECO:0000313" key="2">
    <source>
        <dbReference type="EMBL" id="VFT77949.1"/>
    </source>
</evidence>